<name>A0ABV7Z1U3_9BACT</name>
<organism evidence="1 2">
    <name type="scientific">Lacihabitans lacunae</name>
    <dbReference type="NCBI Taxonomy" id="1028214"/>
    <lineage>
        <taxon>Bacteria</taxon>
        <taxon>Pseudomonadati</taxon>
        <taxon>Bacteroidota</taxon>
        <taxon>Cytophagia</taxon>
        <taxon>Cytophagales</taxon>
        <taxon>Leadbetterellaceae</taxon>
        <taxon>Lacihabitans</taxon>
    </lineage>
</organism>
<dbReference type="RefSeq" id="WP_379839997.1">
    <property type="nucleotide sequence ID" value="NZ_JBHRYQ010000001.1"/>
</dbReference>
<dbReference type="Proteomes" id="UP001595616">
    <property type="component" value="Unassembled WGS sequence"/>
</dbReference>
<reference evidence="2" key="1">
    <citation type="journal article" date="2019" name="Int. J. Syst. Evol. Microbiol.">
        <title>The Global Catalogue of Microorganisms (GCM) 10K type strain sequencing project: providing services to taxonomists for standard genome sequencing and annotation.</title>
        <authorList>
            <consortium name="The Broad Institute Genomics Platform"/>
            <consortium name="The Broad Institute Genome Sequencing Center for Infectious Disease"/>
            <person name="Wu L."/>
            <person name="Ma J."/>
        </authorList>
    </citation>
    <scope>NUCLEOTIDE SEQUENCE [LARGE SCALE GENOMIC DNA]</scope>
    <source>
        <strain evidence="2">CECT 7956</strain>
    </source>
</reference>
<gene>
    <name evidence="1" type="ORF">ACFOOI_20675</name>
</gene>
<evidence type="ECO:0008006" key="3">
    <source>
        <dbReference type="Google" id="ProtNLM"/>
    </source>
</evidence>
<accession>A0ABV7Z1U3</accession>
<dbReference type="EMBL" id="JBHRYQ010000001">
    <property type="protein sequence ID" value="MFC3813092.1"/>
    <property type="molecule type" value="Genomic_DNA"/>
</dbReference>
<evidence type="ECO:0000313" key="1">
    <source>
        <dbReference type="EMBL" id="MFC3813092.1"/>
    </source>
</evidence>
<proteinExistence type="predicted"/>
<comment type="caution">
    <text evidence="1">The sequence shown here is derived from an EMBL/GenBank/DDBJ whole genome shotgun (WGS) entry which is preliminary data.</text>
</comment>
<protein>
    <recommendedName>
        <fullName evidence="3">DUF2007 domain-containing protein</fullName>
    </recommendedName>
</protein>
<keyword evidence="2" id="KW-1185">Reference proteome</keyword>
<evidence type="ECO:0000313" key="2">
    <source>
        <dbReference type="Proteomes" id="UP001595616"/>
    </source>
</evidence>
<sequence>MSNWTSVYKGKNIFRANVLKNELAEKGIESIVIDKIDHLYPFLGYAELLVNKDQVEIAKITIDNFVLDDKETD</sequence>